<comment type="caution">
    <text evidence="3">The sequence shown here is derived from an EMBL/GenBank/DDBJ whole genome shotgun (WGS) entry which is preliminary data.</text>
</comment>
<accession>A0AAW1YBV8</accession>
<dbReference type="SUPFAM" id="SSF47473">
    <property type="entry name" value="EF-hand"/>
    <property type="match status" value="1"/>
</dbReference>
<dbReference type="CDD" id="cd00051">
    <property type="entry name" value="EFh"/>
    <property type="match status" value="1"/>
</dbReference>
<dbReference type="GO" id="GO:0005509">
    <property type="term" value="F:calcium ion binding"/>
    <property type="evidence" value="ECO:0007669"/>
    <property type="project" value="InterPro"/>
</dbReference>
<feature type="domain" description="EF-hand" evidence="2">
    <location>
        <begin position="63"/>
        <end position="91"/>
    </location>
</feature>
<proteinExistence type="predicted"/>
<dbReference type="InterPro" id="IPR002048">
    <property type="entry name" value="EF_hand_dom"/>
</dbReference>
<dbReference type="InterPro" id="IPR018247">
    <property type="entry name" value="EF_Hand_1_Ca_BS"/>
</dbReference>
<evidence type="ECO:0000313" key="3">
    <source>
        <dbReference type="EMBL" id="KAK9946519.1"/>
    </source>
</evidence>
<feature type="domain" description="EF-hand" evidence="2">
    <location>
        <begin position="20"/>
        <end position="55"/>
    </location>
</feature>
<dbReference type="AlphaFoldDB" id="A0AAW1YBV8"/>
<evidence type="ECO:0000259" key="2">
    <source>
        <dbReference type="PROSITE" id="PS50222"/>
    </source>
</evidence>
<sequence>MVRVVHVPEVNVKHPTQVPWSMDHVCQLFKSSDKNGDGKLSKEELKAAFRKLGSRWSSYRASRALRYVDSNHDGVISEEEFNELVKYALELGYKL</sequence>
<dbReference type="Proteomes" id="UP001457282">
    <property type="component" value="Unassembled WGS sequence"/>
</dbReference>
<dbReference type="EMBL" id="JBEDUW010000002">
    <property type="protein sequence ID" value="KAK9946519.1"/>
    <property type="molecule type" value="Genomic_DNA"/>
</dbReference>
<organism evidence="3 4">
    <name type="scientific">Rubus argutus</name>
    <name type="common">Southern blackberry</name>
    <dbReference type="NCBI Taxonomy" id="59490"/>
    <lineage>
        <taxon>Eukaryota</taxon>
        <taxon>Viridiplantae</taxon>
        <taxon>Streptophyta</taxon>
        <taxon>Embryophyta</taxon>
        <taxon>Tracheophyta</taxon>
        <taxon>Spermatophyta</taxon>
        <taxon>Magnoliopsida</taxon>
        <taxon>eudicotyledons</taxon>
        <taxon>Gunneridae</taxon>
        <taxon>Pentapetalae</taxon>
        <taxon>rosids</taxon>
        <taxon>fabids</taxon>
        <taxon>Rosales</taxon>
        <taxon>Rosaceae</taxon>
        <taxon>Rosoideae</taxon>
        <taxon>Rosoideae incertae sedis</taxon>
        <taxon>Rubus</taxon>
    </lineage>
</organism>
<reference evidence="3 4" key="1">
    <citation type="journal article" date="2023" name="G3 (Bethesda)">
        <title>A chromosome-length genome assembly and annotation of blackberry (Rubus argutus, cv. 'Hillquist').</title>
        <authorList>
            <person name="Bruna T."/>
            <person name="Aryal R."/>
            <person name="Dudchenko O."/>
            <person name="Sargent D.J."/>
            <person name="Mead D."/>
            <person name="Buti M."/>
            <person name="Cavallini A."/>
            <person name="Hytonen T."/>
            <person name="Andres J."/>
            <person name="Pham M."/>
            <person name="Weisz D."/>
            <person name="Mascagni F."/>
            <person name="Usai G."/>
            <person name="Natali L."/>
            <person name="Bassil N."/>
            <person name="Fernandez G.E."/>
            <person name="Lomsadze A."/>
            <person name="Armour M."/>
            <person name="Olukolu B."/>
            <person name="Poorten T."/>
            <person name="Britton C."/>
            <person name="Davik J."/>
            <person name="Ashrafi H."/>
            <person name="Aiden E.L."/>
            <person name="Borodovsky M."/>
            <person name="Worthington M."/>
        </authorList>
    </citation>
    <scope>NUCLEOTIDE SEQUENCE [LARGE SCALE GENOMIC DNA]</scope>
    <source>
        <strain evidence="3">PI 553951</strain>
    </source>
</reference>
<dbReference type="PROSITE" id="PS50222">
    <property type="entry name" value="EF_HAND_2"/>
    <property type="match status" value="2"/>
</dbReference>
<dbReference type="PROSITE" id="PS00018">
    <property type="entry name" value="EF_HAND_1"/>
    <property type="match status" value="2"/>
</dbReference>
<dbReference type="InterPro" id="IPR011992">
    <property type="entry name" value="EF-hand-dom_pair"/>
</dbReference>
<keyword evidence="4" id="KW-1185">Reference proteome</keyword>
<name>A0AAW1YBV8_RUBAR</name>
<keyword evidence="1" id="KW-0106">Calcium</keyword>
<protein>
    <recommendedName>
        <fullName evidence="2">EF-hand domain-containing protein</fullName>
    </recommendedName>
</protein>
<gene>
    <name evidence="3" type="ORF">M0R45_011982</name>
</gene>
<evidence type="ECO:0000313" key="4">
    <source>
        <dbReference type="Proteomes" id="UP001457282"/>
    </source>
</evidence>
<dbReference type="SMART" id="SM00054">
    <property type="entry name" value="EFh"/>
    <property type="match status" value="2"/>
</dbReference>
<evidence type="ECO:0000256" key="1">
    <source>
        <dbReference type="ARBA" id="ARBA00022837"/>
    </source>
</evidence>
<dbReference type="Pfam" id="PF13499">
    <property type="entry name" value="EF-hand_7"/>
    <property type="match status" value="1"/>
</dbReference>
<dbReference type="Gene3D" id="1.10.238.10">
    <property type="entry name" value="EF-hand"/>
    <property type="match status" value="1"/>
</dbReference>